<comment type="caution">
    <text evidence="7">The sequence shown here is derived from an EMBL/GenBank/DDBJ whole genome shotgun (WGS) entry which is preliminary data.</text>
</comment>
<gene>
    <name evidence="7" type="ORF">Purlil1_8133</name>
</gene>
<dbReference type="PANTHER" id="PTHR28128:SF1">
    <property type="entry name" value="GOLGI APPARATUS MEMBRANE PROTEIN TVP15"/>
    <property type="match status" value="1"/>
</dbReference>
<keyword evidence="4 6" id="KW-0472">Membrane</keyword>
<feature type="transmembrane region" description="Helical" evidence="6">
    <location>
        <begin position="203"/>
        <end position="224"/>
    </location>
</feature>
<evidence type="ECO:0000256" key="6">
    <source>
        <dbReference type="SAM" id="Phobius"/>
    </source>
</evidence>
<evidence type="ECO:0000256" key="5">
    <source>
        <dbReference type="SAM" id="MobiDB-lite"/>
    </source>
</evidence>
<evidence type="ECO:0000256" key="3">
    <source>
        <dbReference type="ARBA" id="ARBA00022989"/>
    </source>
</evidence>
<dbReference type="PANTHER" id="PTHR28128">
    <property type="entry name" value="GOLGI APPARATUS MEMBRANE PROTEIN TVP15"/>
    <property type="match status" value="1"/>
</dbReference>
<dbReference type="EMBL" id="JAWRVI010000031">
    <property type="protein sequence ID" value="KAK4087543.1"/>
    <property type="molecule type" value="Genomic_DNA"/>
</dbReference>
<feature type="region of interest" description="Disordered" evidence="5">
    <location>
        <begin position="1"/>
        <end position="35"/>
    </location>
</feature>
<feature type="transmembrane region" description="Helical" evidence="6">
    <location>
        <begin position="173"/>
        <end position="191"/>
    </location>
</feature>
<evidence type="ECO:0000313" key="7">
    <source>
        <dbReference type="EMBL" id="KAK4087543.1"/>
    </source>
</evidence>
<evidence type="ECO:0000313" key="8">
    <source>
        <dbReference type="Proteomes" id="UP001287286"/>
    </source>
</evidence>
<feature type="region of interest" description="Disordered" evidence="5">
    <location>
        <begin position="65"/>
        <end position="94"/>
    </location>
</feature>
<keyword evidence="2 6" id="KW-0812">Transmembrane</keyword>
<dbReference type="Pfam" id="PF08507">
    <property type="entry name" value="COPI_assoc"/>
    <property type="match status" value="1"/>
</dbReference>
<evidence type="ECO:0000256" key="1">
    <source>
        <dbReference type="ARBA" id="ARBA00004141"/>
    </source>
</evidence>
<protein>
    <recommendedName>
        <fullName evidence="9">Golgi apparatus membrane protein TVP15</fullName>
    </recommendedName>
</protein>
<keyword evidence="8" id="KW-1185">Reference proteome</keyword>
<evidence type="ECO:0000256" key="4">
    <source>
        <dbReference type="ARBA" id="ARBA00023136"/>
    </source>
</evidence>
<evidence type="ECO:0000256" key="2">
    <source>
        <dbReference type="ARBA" id="ARBA00022692"/>
    </source>
</evidence>
<name>A0ABR0BVT6_PURLI</name>
<feature type="transmembrane region" description="Helical" evidence="6">
    <location>
        <begin position="148"/>
        <end position="167"/>
    </location>
</feature>
<accession>A0ABR0BVT6</accession>
<dbReference type="Proteomes" id="UP001287286">
    <property type="component" value="Unassembled WGS sequence"/>
</dbReference>
<dbReference type="InterPro" id="IPR013714">
    <property type="entry name" value="Golgi_TVP15"/>
</dbReference>
<keyword evidence="3 6" id="KW-1133">Transmembrane helix</keyword>
<feature type="transmembrane region" description="Helical" evidence="6">
    <location>
        <begin position="230"/>
        <end position="248"/>
    </location>
</feature>
<sequence>MTDGQTIDVETREESLGAAEPSCKTSGSNGIPSRKPPLDACASFLRIAHIRIALASARAAPTHRTGLFTKPTSTATRNPRYHPPLPASPTEAQKTAAWPSTARRISVCIIDPFRRTPSPRFVSQPYPVSLLTKRLATAAMELSDIFRIVNLAVGAITVMGGIGSIFAFSLQGIVVGVYMIVFGLSIVLLEFQIPPQISRYASFLFSFLGRGIFYIFLGCLILGSHVLQKIAGGIVGIVGIGYVVLEFIPSIEPPSNMREADVAGWGAEQV</sequence>
<proteinExistence type="predicted"/>
<reference evidence="7 8" key="1">
    <citation type="journal article" date="2024" name="Microbiol. Resour. Announc.">
        <title>Genome annotations for the ascomycete fungi Trichoderma harzianum, Trichoderma aggressivum, and Purpureocillium lilacinum.</title>
        <authorList>
            <person name="Beijen E.P.W."/>
            <person name="Ohm R.A."/>
        </authorList>
    </citation>
    <scope>NUCLEOTIDE SEQUENCE [LARGE SCALE GENOMIC DNA]</scope>
    <source>
        <strain evidence="7 8">CBS 150709</strain>
    </source>
</reference>
<evidence type="ECO:0008006" key="9">
    <source>
        <dbReference type="Google" id="ProtNLM"/>
    </source>
</evidence>
<comment type="subcellular location">
    <subcellularLocation>
        <location evidence="1">Membrane</location>
        <topology evidence="1">Multi-pass membrane protein</topology>
    </subcellularLocation>
</comment>
<organism evidence="7 8">
    <name type="scientific">Purpureocillium lilacinum</name>
    <name type="common">Paecilomyces lilacinus</name>
    <dbReference type="NCBI Taxonomy" id="33203"/>
    <lineage>
        <taxon>Eukaryota</taxon>
        <taxon>Fungi</taxon>
        <taxon>Dikarya</taxon>
        <taxon>Ascomycota</taxon>
        <taxon>Pezizomycotina</taxon>
        <taxon>Sordariomycetes</taxon>
        <taxon>Hypocreomycetidae</taxon>
        <taxon>Hypocreales</taxon>
        <taxon>Ophiocordycipitaceae</taxon>
        <taxon>Purpureocillium</taxon>
    </lineage>
</organism>